<organism evidence="3 4">
    <name type="scientific">Curtobacterium herbarum</name>
    <dbReference type="NCBI Taxonomy" id="150122"/>
    <lineage>
        <taxon>Bacteria</taxon>
        <taxon>Bacillati</taxon>
        <taxon>Actinomycetota</taxon>
        <taxon>Actinomycetes</taxon>
        <taxon>Micrococcales</taxon>
        <taxon>Microbacteriaceae</taxon>
        <taxon>Curtobacterium</taxon>
    </lineage>
</organism>
<feature type="region of interest" description="Disordered" evidence="1">
    <location>
        <begin position="46"/>
        <end position="82"/>
    </location>
</feature>
<evidence type="ECO:0008006" key="5">
    <source>
        <dbReference type="Google" id="ProtNLM"/>
    </source>
</evidence>
<evidence type="ECO:0000256" key="2">
    <source>
        <dbReference type="SAM" id="Phobius"/>
    </source>
</evidence>
<comment type="caution">
    <text evidence="3">The sequence shown here is derived from an EMBL/GenBank/DDBJ whole genome shotgun (WGS) entry which is preliminary data.</text>
</comment>
<dbReference type="SUPFAM" id="SSF110296">
    <property type="entry name" value="Oligoxyloglucan reducing end-specific cellobiohydrolase"/>
    <property type="match status" value="1"/>
</dbReference>
<proteinExistence type="predicted"/>
<evidence type="ECO:0000313" key="3">
    <source>
        <dbReference type="EMBL" id="GAA1491812.1"/>
    </source>
</evidence>
<keyword evidence="4" id="KW-1185">Reference proteome</keyword>
<dbReference type="EMBL" id="BAAAJX010000002">
    <property type="protein sequence ID" value="GAA1491812.1"/>
    <property type="molecule type" value="Genomic_DNA"/>
</dbReference>
<sequence>MAARRGTRNLGSSLTRTTLVWVAIVIVVLVVIDIALVTLALGRTAPNAGDPAGPIPTFSSSPRTDESASPTPTGTADAVASRRSLSAVDGQEAWRASGGTCGGSAPTLEHTTDAGATWKPVALGADVSSVMAIRASSADLTILAGVGAECTPTVRSSTDDGVTWTAGAAGAAGAGVSPAGLVLSTGVVDPPCSEPVEAFQGKQTAVVICDGHLEWRAGSGDWVDVPLAGVRSIADAGNEYSLARVGATTCAGVQVESMPAISVTPATTTTPLGCDADATTDGPISLARAGEDVWLWAGDTVAVSTDGGATW</sequence>
<keyword evidence="2" id="KW-0472">Membrane</keyword>
<feature type="transmembrane region" description="Helical" evidence="2">
    <location>
        <begin position="20"/>
        <end position="41"/>
    </location>
</feature>
<evidence type="ECO:0000256" key="1">
    <source>
        <dbReference type="SAM" id="MobiDB-lite"/>
    </source>
</evidence>
<reference evidence="4" key="1">
    <citation type="journal article" date="2019" name="Int. J. Syst. Evol. Microbiol.">
        <title>The Global Catalogue of Microorganisms (GCM) 10K type strain sequencing project: providing services to taxonomists for standard genome sequencing and annotation.</title>
        <authorList>
            <consortium name="The Broad Institute Genomics Platform"/>
            <consortium name="The Broad Institute Genome Sequencing Center for Infectious Disease"/>
            <person name="Wu L."/>
            <person name="Ma J."/>
        </authorList>
    </citation>
    <scope>NUCLEOTIDE SEQUENCE [LARGE SCALE GENOMIC DNA]</scope>
    <source>
        <strain evidence="4">JCM 12140</strain>
    </source>
</reference>
<feature type="compositionally biased region" description="Polar residues" evidence="1">
    <location>
        <begin position="57"/>
        <end position="74"/>
    </location>
</feature>
<name>A0ABP4JZ81_9MICO</name>
<keyword evidence="2" id="KW-0812">Transmembrane</keyword>
<evidence type="ECO:0000313" key="4">
    <source>
        <dbReference type="Proteomes" id="UP001501742"/>
    </source>
</evidence>
<protein>
    <recommendedName>
        <fullName evidence="5">Exo-alpha-sialidase</fullName>
    </recommendedName>
</protein>
<dbReference type="Proteomes" id="UP001501742">
    <property type="component" value="Unassembled WGS sequence"/>
</dbReference>
<keyword evidence="2" id="KW-1133">Transmembrane helix</keyword>
<gene>
    <name evidence="3" type="ORF">GCM10009627_01580</name>
</gene>
<accession>A0ABP4JZ81</accession>
<dbReference type="RefSeq" id="WP_204609522.1">
    <property type="nucleotide sequence ID" value="NZ_BAAAJX010000002.1"/>
</dbReference>